<evidence type="ECO:0000256" key="6">
    <source>
        <dbReference type="ARBA" id="ARBA00022840"/>
    </source>
</evidence>
<evidence type="ECO:0000256" key="3">
    <source>
        <dbReference type="ARBA" id="ARBA00022679"/>
    </source>
</evidence>
<feature type="domain" description="Protein kinase" evidence="9">
    <location>
        <begin position="61"/>
        <end position="324"/>
    </location>
</feature>
<evidence type="ECO:0000259" key="9">
    <source>
        <dbReference type="PROSITE" id="PS50011"/>
    </source>
</evidence>
<dbReference type="Proteomes" id="UP000012073">
    <property type="component" value="Unassembled WGS sequence"/>
</dbReference>
<dbReference type="PROSITE" id="PS00108">
    <property type="entry name" value="PROTEIN_KINASE_ST"/>
    <property type="match status" value="1"/>
</dbReference>
<name>R7Q9T2_CHOCR</name>
<dbReference type="Pfam" id="PF00069">
    <property type="entry name" value="Pkinase"/>
    <property type="match status" value="1"/>
</dbReference>
<dbReference type="Gramene" id="CDF34151">
    <property type="protein sequence ID" value="CDF34151"/>
    <property type="gene ID" value="CHC_T00009113001"/>
</dbReference>
<dbReference type="SMART" id="SM00220">
    <property type="entry name" value="S_TKc"/>
    <property type="match status" value="1"/>
</dbReference>
<organism evidence="11 12">
    <name type="scientific">Chondrus crispus</name>
    <name type="common">Carrageen Irish moss</name>
    <name type="synonym">Polymorpha crispa</name>
    <dbReference type="NCBI Taxonomy" id="2769"/>
    <lineage>
        <taxon>Eukaryota</taxon>
        <taxon>Rhodophyta</taxon>
        <taxon>Florideophyceae</taxon>
        <taxon>Rhodymeniophycidae</taxon>
        <taxon>Gigartinales</taxon>
        <taxon>Gigartinaceae</taxon>
        <taxon>Chondrus</taxon>
    </lineage>
</organism>
<dbReference type="GO" id="GO:0004674">
    <property type="term" value="F:protein serine/threonine kinase activity"/>
    <property type="evidence" value="ECO:0007669"/>
    <property type="project" value="UniProtKB-KW"/>
</dbReference>
<reference evidence="12" key="1">
    <citation type="journal article" date="2013" name="Proc. Natl. Acad. Sci. U.S.A.">
        <title>Genome structure and metabolic features in the red seaweed Chondrus crispus shed light on evolution of the Archaeplastida.</title>
        <authorList>
            <person name="Collen J."/>
            <person name="Porcel B."/>
            <person name="Carre W."/>
            <person name="Ball S.G."/>
            <person name="Chaparro C."/>
            <person name="Tonon T."/>
            <person name="Barbeyron T."/>
            <person name="Michel G."/>
            <person name="Noel B."/>
            <person name="Valentin K."/>
            <person name="Elias M."/>
            <person name="Artiguenave F."/>
            <person name="Arun A."/>
            <person name="Aury J.M."/>
            <person name="Barbosa-Neto J.F."/>
            <person name="Bothwell J.H."/>
            <person name="Bouget F.Y."/>
            <person name="Brillet L."/>
            <person name="Cabello-Hurtado F."/>
            <person name="Capella-Gutierrez S."/>
            <person name="Charrier B."/>
            <person name="Cladiere L."/>
            <person name="Cock J.M."/>
            <person name="Coelho S.M."/>
            <person name="Colleoni C."/>
            <person name="Czjzek M."/>
            <person name="Da Silva C."/>
            <person name="Delage L."/>
            <person name="Denoeud F."/>
            <person name="Deschamps P."/>
            <person name="Dittami S.M."/>
            <person name="Gabaldon T."/>
            <person name="Gachon C.M."/>
            <person name="Groisillier A."/>
            <person name="Herve C."/>
            <person name="Jabbari K."/>
            <person name="Katinka M."/>
            <person name="Kloareg B."/>
            <person name="Kowalczyk N."/>
            <person name="Labadie K."/>
            <person name="Leblanc C."/>
            <person name="Lopez P.J."/>
            <person name="McLachlan D.H."/>
            <person name="Meslet-Cladiere L."/>
            <person name="Moustafa A."/>
            <person name="Nehr Z."/>
            <person name="Nyvall Collen P."/>
            <person name="Panaud O."/>
            <person name="Partensky F."/>
            <person name="Poulain J."/>
            <person name="Rensing S.A."/>
            <person name="Rousvoal S."/>
            <person name="Samson G."/>
            <person name="Symeonidi A."/>
            <person name="Weissenbach J."/>
            <person name="Zambounis A."/>
            <person name="Wincker P."/>
            <person name="Boyen C."/>
        </authorList>
    </citation>
    <scope>NUCLEOTIDE SEQUENCE [LARGE SCALE GENOMIC DNA]</scope>
    <source>
        <strain evidence="12">cv. Stackhouse</strain>
    </source>
</reference>
<feature type="domain" description="AGC-kinase C-terminal" evidence="10">
    <location>
        <begin position="325"/>
        <end position="417"/>
    </location>
</feature>
<evidence type="ECO:0000256" key="8">
    <source>
        <dbReference type="RuleBase" id="RU000304"/>
    </source>
</evidence>
<dbReference type="Gene3D" id="1.10.510.10">
    <property type="entry name" value="Transferase(Phosphotransferase) domain 1"/>
    <property type="match status" value="1"/>
</dbReference>
<evidence type="ECO:0000256" key="2">
    <source>
        <dbReference type="ARBA" id="ARBA00022553"/>
    </source>
</evidence>
<evidence type="ECO:0000256" key="1">
    <source>
        <dbReference type="ARBA" id="ARBA00022527"/>
    </source>
</evidence>
<keyword evidence="2" id="KW-0597">Phosphoprotein</keyword>
<feature type="binding site" evidence="7">
    <location>
        <position position="90"/>
    </location>
    <ligand>
        <name>ATP</name>
        <dbReference type="ChEBI" id="CHEBI:30616"/>
    </ligand>
</feature>
<keyword evidence="12" id="KW-1185">Reference proteome</keyword>
<keyword evidence="4 7" id="KW-0547">Nucleotide-binding</keyword>
<gene>
    <name evidence="11" type="ORF">CHC_T00009113001</name>
</gene>
<dbReference type="CDD" id="cd05123">
    <property type="entry name" value="STKc_AGC"/>
    <property type="match status" value="1"/>
</dbReference>
<dbReference type="Gene3D" id="3.30.200.20">
    <property type="entry name" value="Phosphorylase Kinase, domain 1"/>
    <property type="match status" value="1"/>
</dbReference>
<dbReference type="PANTHER" id="PTHR24351">
    <property type="entry name" value="RIBOSOMAL PROTEIN S6 KINASE"/>
    <property type="match status" value="1"/>
</dbReference>
<dbReference type="EMBL" id="HG001674">
    <property type="protein sequence ID" value="CDF34151.1"/>
    <property type="molecule type" value="Genomic_DNA"/>
</dbReference>
<dbReference type="GeneID" id="17321682"/>
<protein>
    <submittedName>
        <fullName evidence="11">Serine/threonine protein kinase</fullName>
    </submittedName>
</protein>
<evidence type="ECO:0000256" key="4">
    <source>
        <dbReference type="ARBA" id="ARBA00022741"/>
    </source>
</evidence>
<evidence type="ECO:0000259" key="10">
    <source>
        <dbReference type="PROSITE" id="PS51285"/>
    </source>
</evidence>
<dbReference type="GO" id="GO:0005524">
    <property type="term" value="F:ATP binding"/>
    <property type="evidence" value="ECO:0007669"/>
    <property type="project" value="UniProtKB-UniRule"/>
</dbReference>
<dbReference type="RefSeq" id="XP_005713970.1">
    <property type="nucleotide sequence ID" value="XM_005713913.1"/>
</dbReference>
<dbReference type="InterPro" id="IPR008271">
    <property type="entry name" value="Ser/Thr_kinase_AS"/>
</dbReference>
<keyword evidence="6 7" id="KW-0067">ATP-binding</keyword>
<dbReference type="KEGG" id="ccp:CHC_T00009113001"/>
<dbReference type="PhylomeDB" id="R7Q9T2"/>
<dbReference type="SUPFAM" id="SSF56112">
    <property type="entry name" value="Protein kinase-like (PK-like)"/>
    <property type="match status" value="1"/>
</dbReference>
<dbReference type="InterPro" id="IPR000719">
    <property type="entry name" value="Prot_kinase_dom"/>
</dbReference>
<comment type="similarity">
    <text evidence="8">Belongs to the protein kinase superfamily.</text>
</comment>
<dbReference type="InterPro" id="IPR000961">
    <property type="entry name" value="AGC-kinase_C"/>
</dbReference>
<dbReference type="PROSITE" id="PS50011">
    <property type="entry name" value="PROTEIN_KINASE_DOM"/>
    <property type="match status" value="1"/>
</dbReference>
<dbReference type="PROSITE" id="PS00107">
    <property type="entry name" value="PROTEIN_KINASE_ATP"/>
    <property type="match status" value="1"/>
</dbReference>
<keyword evidence="3" id="KW-0808">Transferase</keyword>
<dbReference type="AlphaFoldDB" id="R7Q9T2"/>
<dbReference type="PROSITE" id="PS51285">
    <property type="entry name" value="AGC_KINASE_CTER"/>
    <property type="match status" value="1"/>
</dbReference>
<accession>R7Q9T2</accession>
<dbReference type="InterPro" id="IPR011009">
    <property type="entry name" value="Kinase-like_dom_sf"/>
</dbReference>
<proteinExistence type="inferred from homology"/>
<dbReference type="FunFam" id="3.30.200.20:FF:000103">
    <property type="entry name" value="Protein kinase C"/>
    <property type="match status" value="1"/>
</dbReference>
<dbReference type="InterPro" id="IPR045270">
    <property type="entry name" value="STKc_AGC"/>
</dbReference>
<evidence type="ECO:0000313" key="12">
    <source>
        <dbReference type="Proteomes" id="UP000012073"/>
    </source>
</evidence>
<evidence type="ECO:0000313" key="11">
    <source>
        <dbReference type="EMBL" id="CDF34151.1"/>
    </source>
</evidence>
<dbReference type="FunFam" id="1.10.510.10:FF:000048">
    <property type="entry name" value="Protein kinase C"/>
    <property type="match status" value="1"/>
</dbReference>
<keyword evidence="5 11" id="KW-0418">Kinase</keyword>
<sequence length="494" mass="53999">MEVVLPRLNFEPDVAAMSTPHFNPADFVTPCGSPTEPPFMNKLPLPAPSPPSLGRQRLDAFDIVCLIGKGGFGKVFLVCHKATGYTYAMKVMEKDVLVERKAVRDAHSERNVLAMVGQYDLPFIVQLHVAFQTSQRVYLVMDFAAGGELMFHLRREAMLSEDAGRFYAAELLIALESLHDMNIVHRDIKPENVLLDNEGHLVLTDFGLAKDITGLGDQAHSWCGSEDYMAPEILARQQHTGKPADYWAYGVFIFDCLCGHPPFSPLHEKGKLTRKRLHDRILKCKYKLPSYLTPQCHSLLRKLLTKDPAKRLTDPAEIRKHPWFKTVDWEAMEKKQVTPPILPTQGSPTACFSPSLTSMAYSAPHSPLTLTAPSNGIPIPVAMEKGTMAGEALAGQVSDAIWQGFSFVAPGMEVHFELAPAFEDRSPLHSSVPGSGFALTSNSAEGPVFLGPSHAAADCGVTAAVAEDDPLVAELESFSLDAAKAVEIVDGDDV</sequence>
<evidence type="ECO:0000256" key="7">
    <source>
        <dbReference type="PROSITE-ProRule" id="PRU10141"/>
    </source>
</evidence>
<keyword evidence="1 8" id="KW-0723">Serine/threonine-protein kinase</keyword>
<dbReference type="InterPro" id="IPR017441">
    <property type="entry name" value="Protein_kinase_ATP_BS"/>
</dbReference>
<dbReference type="OrthoDB" id="63267at2759"/>
<evidence type="ECO:0000256" key="5">
    <source>
        <dbReference type="ARBA" id="ARBA00022777"/>
    </source>
</evidence>
<dbReference type="STRING" id="2769.R7Q9T2"/>
<dbReference type="OMA" id="REHSILM"/>